<comment type="caution">
    <text evidence="7">The sequence shown here is derived from an EMBL/GenBank/DDBJ whole genome shotgun (WGS) entry which is preliminary data.</text>
</comment>
<evidence type="ECO:0000256" key="2">
    <source>
        <dbReference type="ARBA" id="ARBA00023015"/>
    </source>
</evidence>
<dbReference type="GO" id="GO:0006352">
    <property type="term" value="P:DNA-templated transcription initiation"/>
    <property type="evidence" value="ECO:0007669"/>
    <property type="project" value="InterPro"/>
</dbReference>
<dbReference type="InterPro" id="IPR013325">
    <property type="entry name" value="RNA_pol_sigma_r2"/>
</dbReference>
<dbReference type="GO" id="GO:0003677">
    <property type="term" value="F:DNA binding"/>
    <property type="evidence" value="ECO:0007669"/>
    <property type="project" value="InterPro"/>
</dbReference>
<gene>
    <name evidence="7" type="ORF">DDR33_09830</name>
</gene>
<dbReference type="Gene3D" id="1.10.1740.10">
    <property type="match status" value="1"/>
</dbReference>
<dbReference type="NCBIfam" id="TIGR02937">
    <property type="entry name" value="sigma70-ECF"/>
    <property type="match status" value="1"/>
</dbReference>
<sequence>MEEDKFLLRRMQEGSSEAFDALYEKYWEVVYSAAFKRLTDADYAKDITQDIFLQLWTRREELLIDNLPGYLFTAVRNNVFKWLEKEQKYTPIPELLSQLEISKDQADAYILKKEFLNVYEMLVGSLTPSQQVIFKMRFNQDLSTEEIAEQLNISRKTVQNQLGKSIAQLRQSLTIICLLSILGLF</sequence>
<dbReference type="Pfam" id="PF04542">
    <property type="entry name" value="Sigma70_r2"/>
    <property type="match status" value="1"/>
</dbReference>
<evidence type="ECO:0000256" key="1">
    <source>
        <dbReference type="ARBA" id="ARBA00010641"/>
    </source>
</evidence>
<dbReference type="Proteomes" id="UP000245647">
    <property type="component" value="Unassembled WGS sequence"/>
</dbReference>
<dbReference type="PANTHER" id="PTHR43133">
    <property type="entry name" value="RNA POLYMERASE ECF-TYPE SIGMA FACTO"/>
    <property type="match status" value="1"/>
</dbReference>
<dbReference type="InterPro" id="IPR013324">
    <property type="entry name" value="RNA_pol_sigma_r3/r4-like"/>
</dbReference>
<evidence type="ECO:0000256" key="4">
    <source>
        <dbReference type="ARBA" id="ARBA00023163"/>
    </source>
</evidence>
<dbReference type="Pfam" id="PF08281">
    <property type="entry name" value="Sigma70_r4_2"/>
    <property type="match status" value="1"/>
</dbReference>
<organism evidence="7 8">
    <name type="scientific">Pararcticibacter amylolyticus</name>
    <dbReference type="NCBI Taxonomy" id="2173175"/>
    <lineage>
        <taxon>Bacteria</taxon>
        <taxon>Pseudomonadati</taxon>
        <taxon>Bacteroidota</taxon>
        <taxon>Sphingobacteriia</taxon>
        <taxon>Sphingobacteriales</taxon>
        <taxon>Sphingobacteriaceae</taxon>
        <taxon>Pararcticibacter</taxon>
    </lineage>
</organism>
<dbReference type="InterPro" id="IPR036388">
    <property type="entry name" value="WH-like_DNA-bd_sf"/>
</dbReference>
<dbReference type="OrthoDB" id="679904at2"/>
<accession>A0A2U2PHL4</accession>
<keyword evidence="3" id="KW-0731">Sigma factor</keyword>
<dbReference type="InterPro" id="IPR013249">
    <property type="entry name" value="RNA_pol_sigma70_r4_t2"/>
</dbReference>
<dbReference type="Gene3D" id="1.10.10.10">
    <property type="entry name" value="Winged helix-like DNA-binding domain superfamily/Winged helix DNA-binding domain"/>
    <property type="match status" value="1"/>
</dbReference>
<feature type="domain" description="RNA polymerase sigma factor 70 region 4 type 2" evidence="6">
    <location>
        <begin position="120"/>
        <end position="167"/>
    </location>
</feature>
<name>A0A2U2PHL4_9SPHI</name>
<evidence type="ECO:0000313" key="8">
    <source>
        <dbReference type="Proteomes" id="UP000245647"/>
    </source>
</evidence>
<dbReference type="EMBL" id="QEAS01000007">
    <property type="protein sequence ID" value="PWG80752.1"/>
    <property type="molecule type" value="Genomic_DNA"/>
</dbReference>
<dbReference type="RefSeq" id="WP_109415608.1">
    <property type="nucleotide sequence ID" value="NZ_QEAS01000007.1"/>
</dbReference>
<keyword evidence="4" id="KW-0804">Transcription</keyword>
<evidence type="ECO:0000259" key="6">
    <source>
        <dbReference type="Pfam" id="PF08281"/>
    </source>
</evidence>
<keyword evidence="2" id="KW-0805">Transcription regulation</keyword>
<evidence type="ECO:0000256" key="3">
    <source>
        <dbReference type="ARBA" id="ARBA00023082"/>
    </source>
</evidence>
<dbReference type="InterPro" id="IPR007627">
    <property type="entry name" value="RNA_pol_sigma70_r2"/>
</dbReference>
<evidence type="ECO:0000313" key="7">
    <source>
        <dbReference type="EMBL" id="PWG80752.1"/>
    </source>
</evidence>
<dbReference type="InterPro" id="IPR014284">
    <property type="entry name" value="RNA_pol_sigma-70_dom"/>
</dbReference>
<dbReference type="AlphaFoldDB" id="A0A2U2PHL4"/>
<proteinExistence type="inferred from homology"/>
<dbReference type="SUPFAM" id="SSF88946">
    <property type="entry name" value="Sigma2 domain of RNA polymerase sigma factors"/>
    <property type="match status" value="1"/>
</dbReference>
<dbReference type="InterPro" id="IPR039425">
    <property type="entry name" value="RNA_pol_sigma-70-like"/>
</dbReference>
<evidence type="ECO:0000259" key="5">
    <source>
        <dbReference type="Pfam" id="PF04542"/>
    </source>
</evidence>
<comment type="similarity">
    <text evidence="1">Belongs to the sigma-70 factor family. ECF subfamily.</text>
</comment>
<reference evidence="7 8" key="1">
    <citation type="submission" date="2018-04" db="EMBL/GenBank/DDBJ databases">
        <title>Pedobacter chongqingensis sp. nov., isolated from a rottenly hemp rope.</title>
        <authorList>
            <person name="Cai Y."/>
        </authorList>
    </citation>
    <scope>NUCLEOTIDE SEQUENCE [LARGE SCALE GENOMIC DNA]</scope>
    <source>
        <strain evidence="7 8">FJ4-8</strain>
    </source>
</reference>
<dbReference type="PANTHER" id="PTHR43133:SF46">
    <property type="entry name" value="RNA POLYMERASE SIGMA-70 FACTOR ECF SUBFAMILY"/>
    <property type="match status" value="1"/>
</dbReference>
<feature type="domain" description="RNA polymerase sigma-70 region 2" evidence="5">
    <location>
        <begin position="22"/>
        <end position="88"/>
    </location>
</feature>
<keyword evidence="8" id="KW-1185">Reference proteome</keyword>
<dbReference type="SUPFAM" id="SSF88659">
    <property type="entry name" value="Sigma3 and sigma4 domains of RNA polymerase sigma factors"/>
    <property type="match status" value="1"/>
</dbReference>
<dbReference type="GO" id="GO:0016987">
    <property type="term" value="F:sigma factor activity"/>
    <property type="evidence" value="ECO:0007669"/>
    <property type="project" value="UniProtKB-KW"/>
</dbReference>
<protein>
    <submittedName>
        <fullName evidence="7">RNA polymerase sigma-70 factor</fullName>
    </submittedName>
</protein>